<comment type="caution">
    <text evidence="9">The sequence shown here is derived from an EMBL/GenBank/DDBJ whole genome shotgun (WGS) entry which is preliminary data.</text>
</comment>
<feature type="domain" description="C2H2-type" evidence="8">
    <location>
        <begin position="215"/>
        <end position="237"/>
    </location>
</feature>
<evidence type="ECO:0000256" key="5">
    <source>
        <dbReference type="PROSITE-ProRule" id="PRU00042"/>
    </source>
</evidence>
<dbReference type="PROSITE" id="PS50157">
    <property type="entry name" value="ZINC_FINGER_C2H2_2"/>
    <property type="match status" value="3"/>
</dbReference>
<keyword evidence="7" id="KW-1133">Transmembrane helix</keyword>
<keyword evidence="7" id="KW-0812">Transmembrane</keyword>
<dbReference type="Gene3D" id="3.30.160.60">
    <property type="entry name" value="Classic Zinc Finger"/>
    <property type="match status" value="4"/>
</dbReference>
<evidence type="ECO:0000313" key="10">
    <source>
        <dbReference type="Proteomes" id="UP001148838"/>
    </source>
</evidence>
<sequence>MLQNKGVFEKSSVQLMSSLQRGRSSPAGSEISLHMSSLSTLVSVSLCYSLENIIKCHHSSKTSFRAFHEAKLTINNMIQLKSSIAPAPDMSKSDLVWIKTEVDLSADSCEFCDSVFSRKRDLADHLAKVHEEYVLHCEVCDSVFKHKYLFEEHMKLHEPNIECSQKISDTCSNSSGHDSDSHIHLNTKGKSSRILRVKSPKELNISGKTSEQVSYGCETCGKHFKRLYHLNKHIKTHDTFMKVEAGESETGMSGLGSEDESCNEEEKKEERETTEKKEKTKATYHCQICGKNFTLKDSFKSHQRIHTGEKPFTCHICGKQFSHTGGLYYHLKHVHADEHAKLRNFPGSMHCKVKLSALKLILLRDPYTSDSARVPMRQICARVWTPQAKFNRDWLDSPWPFIGLGLLLAHVYVISFCKILYLYVLTTSVEDHHLRSRHEQHQYEVIGHPVSCWHLLLFHVEKLLYLATVRYGIARPLHDIPSCFC</sequence>
<dbReference type="Pfam" id="PF00096">
    <property type="entry name" value="zf-C2H2"/>
    <property type="match status" value="2"/>
</dbReference>
<evidence type="ECO:0000256" key="7">
    <source>
        <dbReference type="SAM" id="Phobius"/>
    </source>
</evidence>
<dbReference type="SUPFAM" id="SSF57667">
    <property type="entry name" value="beta-beta-alpha zinc fingers"/>
    <property type="match status" value="3"/>
</dbReference>
<evidence type="ECO:0000256" key="4">
    <source>
        <dbReference type="ARBA" id="ARBA00022833"/>
    </source>
</evidence>
<keyword evidence="7" id="KW-0472">Membrane</keyword>
<feature type="transmembrane region" description="Helical" evidence="7">
    <location>
        <begin position="399"/>
        <end position="425"/>
    </location>
</feature>
<feature type="region of interest" description="Disordered" evidence="6">
    <location>
        <begin position="247"/>
        <end position="276"/>
    </location>
</feature>
<feature type="compositionally biased region" description="Basic and acidic residues" evidence="6">
    <location>
        <begin position="264"/>
        <end position="276"/>
    </location>
</feature>
<reference evidence="9 10" key="1">
    <citation type="journal article" date="2022" name="Allergy">
        <title>Genome assembly and annotation of Periplaneta americana reveal a comprehensive cockroach allergen profile.</title>
        <authorList>
            <person name="Wang L."/>
            <person name="Xiong Q."/>
            <person name="Saelim N."/>
            <person name="Wang L."/>
            <person name="Nong W."/>
            <person name="Wan A.T."/>
            <person name="Shi M."/>
            <person name="Liu X."/>
            <person name="Cao Q."/>
            <person name="Hui J.H.L."/>
            <person name="Sookrung N."/>
            <person name="Leung T.F."/>
            <person name="Tungtrongchitr A."/>
            <person name="Tsui S.K.W."/>
        </authorList>
    </citation>
    <scope>NUCLEOTIDE SEQUENCE [LARGE SCALE GENOMIC DNA]</scope>
    <source>
        <strain evidence="9">PWHHKU_190912</strain>
    </source>
</reference>
<dbReference type="SMART" id="SM00355">
    <property type="entry name" value="ZnF_C2H2"/>
    <property type="match status" value="5"/>
</dbReference>
<dbReference type="Proteomes" id="UP001148838">
    <property type="component" value="Unassembled WGS sequence"/>
</dbReference>
<evidence type="ECO:0000256" key="2">
    <source>
        <dbReference type="ARBA" id="ARBA00022737"/>
    </source>
</evidence>
<gene>
    <name evidence="9" type="ORF">ANN_23768</name>
</gene>
<evidence type="ECO:0000256" key="1">
    <source>
        <dbReference type="ARBA" id="ARBA00022723"/>
    </source>
</evidence>
<evidence type="ECO:0000256" key="6">
    <source>
        <dbReference type="SAM" id="MobiDB-lite"/>
    </source>
</evidence>
<keyword evidence="1" id="KW-0479">Metal-binding</keyword>
<keyword evidence="10" id="KW-1185">Reference proteome</keyword>
<protein>
    <recommendedName>
        <fullName evidence="8">C2H2-type domain-containing protein</fullName>
    </recommendedName>
</protein>
<feature type="domain" description="C2H2-type" evidence="8">
    <location>
        <begin position="312"/>
        <end position="340"/>
    </location>
</feature>
<dbReference type="PROSITE" id="PS00028">
    <property type="entry name" value="ZINC_FINGER_C2H2_1"/>
    <property type="match status" value="5"/>
</dbReference>
<dbReference type="EMBL" id="JAJSOF020000025">
    <property type="protein sequence ID" value="KAJ4435192.1"/>
    <property type="molecule type" value="Genomic_DNA"/>
</dbReference>
<evidence type="ECO:0000259" key="8">
    <source>
        <dbReference type="PROSITE" id="PS50157"/>
    </source>
</evidence>
<dbReference type="InterPro" id="IPR036236">
    <property type="entry name" value="Znf_C2H2_sf"/>
</dbReference>
<evidence type="ECO:0000256" key="3">
    <source>
        <dbReference type="ARBA" id="ARBA00022771"/>
    </source>
</evidence>
<keyword evidence="4" id="KW-0862">Zinc</keyword>
<dbReference type="PANTHER" id="PTHR24379">
    <property type="entry name" value="KRAB AND ZINC FINGER DOMAIN-CONTAINING"/>
    <property type="match status" value="1"/>
</dbReference>
<dbReference type="InterPro" id="IPR013087">
    <property type="entry name" value="Znf_C2H2_type"/>
</dbReference>
<feature type="domain" description="C2H2-type" evidence="8">
    <location>
        <begin position="284"/>
        <end position="311"/>
    </location>
</feature>
<name>A0ABQ8SM14_PERAM</name>
<organism evidence="9 10">
    <name type="scientific">Periplaneta americana</name>
    <name type="common">American cockroach</name>
    <name type="synonym">Blatta americana</name>
    <dbReference type="NCBI Taxonomy" id="6978"/>
    <lineage>
        <taxon>Eukaryota</taxon>
        <taxon>Metazoa</taxon>
        <taxon>Ecdysozoa</taxon>
        <taxon>Arthropoda</taxon>
        <taxon>Hexapoda</taxon>
        <taxon>Insecta</taxon>
        <taxon>Pterygota</taxon>
        <taxon>Neoptera</taxon>
        <taxon>Polyneoptera</taxon>
        <taxon>Dictyoptera</taxon>
        <taxon>Blattodea</taxon>
        <taxon>Blattoidea</taxon>
        <taxon>Blattidae</taxon>
        <taxon>Blattinae</taxon>
        <taxon>Periplaneta</taxon>
    </lineage>
</organism>
<keyword evidence="2" id="KW-0677">Repeat</keyword>
<proteinExistence type="predicted"/>
<evidence type="ECO:0000313" key="9">
    <source>
        <dbReference type="EMBL" id="KAJ4435192.1"/>
    </source>
</evidence>
<keyword evidence="3 5" id="KW-0863">Zinc-finger</keyword>
<dbReference type="PANTHER" id="PTHR24379:SF121">
    <property type="entry name" value="C2H2-TYPE DOMAIN-CONTAINING PROTEIN"/>
    <property type="match status" value="1"/>
</dbReference>
<accession>A0ABQ8SM14</accession>